<feature type="compositionally biased region" description="Low complexity" evidence="12">
    <location>
        <begin position="335"/>
        <end position="345"/>
    </location>
</feature>
<comment type="catalytic activity">
    <reaction evidence="10 11">
        <text>RNA(n) + a ribonucleoside 5'-triphosphate = RNA(n+1) + diphosphate</text>
        <dbReference type="Rhea" id="RHEA:21248"/>
        <dbReference type="Rhea" id="RHEA-COMP:14527"/>
        <dbReference type="Rhea" id="RHEA-COMP:17342"/>
        <dbReference type="ChEBI" id="CHEBI:33019"/>
        <dbReference type="ChEBI" id="CHEBI:61557"/>
        <dbReference type="ChEBI" id="CHEBI:140395"/>
        <dbReference type="EC" id="2.7.7.6"/>
    </reaction>
</comment>
<evidence type="ECO:0000256" key="2">
    <source>
        <dbReference type="ARBA" id="ARBA00012418"/>
    </source>
</evidence>
<dbReference type="HAMAP" id="MF_00059">
    <property type="entry name" value="RNApol_bact_RpoA"/>
    <property type="match status" value="1"/>
</dbReference>
<evidence type="ECO:0000256" key="1">
    <source>
        <dbReference type="ARBA" id="ARBA00007123"/>
    </source>
</evidence>
<dbReference type="Gene3D" id="3.30.1360.10">
    <property type="entry name" value="RNA polymerase, RBP11-like subunit"/>
    <property type="match status" value="1"/>
</dbReference>
<dbReference type="SMART" id="SM00662">
    <property type="entry name" value="RPOLD"/>
    <property type="match status" value="1"/>
</dbReference>
<dbReference type="InterPro" id="IPR011260">
    <property type="entry name" value="RNAP_asu_C"/>
</dbReference>
<dbReference type="SUPFAM" id="SSF47789">
    <property type="entry name" value="C-terminal domain of RNA polymerase alpha subunit"/>
    <property type="match status" value="1"/>
</dbReference>
<dbReference type="RefSeq" id="WP_158067484.1">
    <property type="nucleotide sequence ID" value="NZ_CP042829.1"/>
</dbReference>
<dbReference type="NCBIfam" id="NF003513">
    <property type="entry name" value="PRK05182.1-2"/>
    <property type="match status" value="1"/>
</dbReference>
<dbReference type="InterPro" id="IPR011262">
    <property type="entry name" value="DNA-dir_RNA_pol_insert"/>
</dbReference>
<protein>
    <recommendedName>
        <fullName evidence="3 11">DNA-directed RNA polymerase subunit alpha</fullName>
        <shortName evidence="11">RNAP subunit alpha</shortName>
        <ecNumber evidence="2 11">2.7.7.6</ecNumber>
    </recommendedName>
    <alternativeName>
        <fullName evidence="9 11">RNA polymerase subunit alpha</fullName>
    </alternativeName>
    <alternativeName>
        <fullName evidence="8 11">Transcriptase subunit alpha</fullName>
    </alternativeName>
</protein>
<dbReference type="SUPFAM" id="SSF56553">
    <property type="entry name" value="Insert subdomain of RNA polymerase alpha subunit"/>
    <property type="match status" value="1"/>
</dbReference>
<feature type="compositionally biased region" description="Acidic residues" evidence="12">
    <location>
        <begin position="361"/>
        <end position="370"/>
    </location>
</feature>
<dbReference type="EC" id="2.7.7.6" evidence="2 11"/>
<dbReference type="SUPFAM" id="SSF55257">
    <property type="entry name" value="RBP11-like subunits of RNA polymerase"/>
    <property type="match status" value="1"/>
</dbReference>
<dbReference type="NCBIfam" id="TIGR02027">
    <property type="entry name" value="rpoA"/>
    <property type="match status" value="1"/>
</dbReference>
<dbReference type="InterPro" id="IPR036643">
    <property type="entry name" value="RNApol_insert_sf"/>
</dbReference>
<gene>
    <name evidence="11" type="primary">rpoA</name>
    <name evidence="14" type="ORF">Tbon_09530</name>
</gene>
<evidence type="ECO:0000256" key="4">
    <source>
        <dbReference type="ARBA" id="ARBA00022478"/>
    </source>
</evidence>
<dbReference type="NCBIfam" id="NF003519">
    <property type="entry name" value="PRK05182.2-5"/>
    <property type="match status" value="1"/>
</dbReference>
<accession>A0ABX6C6B2</accession>
<dbReference type="Proteomes" id="UP000326331">
    <property type="component" value="Chromosome"/>
</dbReference>
<dbReference type="CDD" id="cd06928">
    <property type="entry name" value="RNAP_alpha_NTD"/>
    <property type="match status" value="1"/>
</dbReference>
<feature type="region of interest" description="Disordered" evidence="12">
    <location>
        <begin position="333"/>
        <end position="371"/>
    </location>
</feature>
<keyword evidence="4 11" id="KW-0240">DNA-directed RNA polymerase</keyword>
<dbReference type="Gene3D" id="1.10.150.20">
    <property type="entry name" value="5' to 3' exonuclease, C-terminal subdomain"/>
    <property type="match status" value="1"/>
</dbReference>
<keyword evidence="6 11" id="KW-0548">Nucleotidyltransferase</keyword>
<evidence type="ECO:0000259" key="13">
    <source>
        <dbReference type="SMART" id="SM00662"/>
    </source>
</evidence>
<evidence type="ECO:0000313" key="15">
    <source>
        <dbReference type="Proteomes" id="UP000326331"/>
    </source>
</evidence>
<evidence type="ECO:0000256" key="7">
    <source>
        <dbReference type="ARBA" id="ARBA00023163"/>
    </source>
</evidence>
<evidence type="ECO:0000256" key="5">
    <source>
        <dbReference type="ARBA" id="ARBA00022679"/>
    </source>
</evidence>
<dbReference type="InterPro" id="IPR011263">
    <property type="entry name" value="DNA-dir_RNA_pol_RpoA/D/Rpb3"/>
</dbReference>
<comment type="similarity">
    <text evidence="1 11">Belongs to the RNA polymerase alpha chain family.</text>
</comment>
<reference evidence="14 15" key="1">
    <citation type="submission" date="2019-10" db="EMBL/GenBank/DDBJ databases">
        <title>Thermopilla bonchosmolovskayae gen. nov., sp. nov., a moderately thermophilic Chloroflexi bacterium from a Chukotka hot spring (Arctic, Russia), representing a novel classis Thermopillaia, which include previously uncultivated lineage OLB14.</title>
        <authorList>
            <person name="Kochetkova T.V."/>
            <person name="Zayulina K.S."/>
            <person name="Zhigarkov V.S."/>
            <person name="Minaev N.V."/>
            <person name="Novikov A."/>
            <person name="Toshchakov S.V."/>
            <person name="Elcheninov A.G."/>
            <person name="Kublanov I.V."/>
        </authorList>
    </citation>
    <scope>NUCLEOTIDE SEQUENCE [LARGE SCALE GENOMIC DNA]</scope>
    <source>
        <strain evidence="14 15">3753O</strain>
    </source>
</reference>
<name>A0ABX6C6B2_9CHLR</name>
<comment type="function">
    <text evidence="11">DNA-dependent RNA polymerase catalyzes the transcription of DNA into RNA using the four ribonucleoside triphosphates as substrates.</text>
</comment>
<organism evidence="14 15">
    <name type="scientific">Tepidiforma bonchosmolovskayae</name>
    <dbReference type="NCBI Taxonomy" id="2601677"/>
    <lineage>
        <taxon>Bacteria</taxon>
        <taxon>Bacillati</taxon>
        <taxon>Chloroflexota</taxon>
        <taxon>Tepidiformia</taxon>
        <taxon>Tepidiformales</taxon>
        <taxon>Tepidiformaceae</taxon>
        <taxon>Tepidiforma</taxon>
    </lineage>
</organism>
<dbReference type="Gene3D" id="2.170.120.12">
    <property type="entry name" value="DNA-directed RNA polymerase, insert domain"/>
    <property type="match status" value="1"/>
</dbReference>
<evidence type="ECO:0000256" key="3">
    <source>
        <dbReference type="ARBA" id="ARBA00015972"/>
    </source>
</evidence>
<dbReference type="Pfam" id="PF03118">
    <property type="entry name" value="RNA_pol_A_CTD"/>
    <property type="match status" value="1"/>
</dbReference>
<dbReference type="Pfam" id="PF01000">
    <property type="entry name" value="RNA_pol_A_bac"/>
    <property type="match status" value="1"/>
</dbReference>
<evidence type="ECO:0000256" key="8">
    <source>
        <dbReference type="ARBA" id="ARBA00032524"/>
    </source>
</evidence>
<comment type="domain">
    <text evidence="11">The N-terminal domain is essential for RNAP assembly and basal transcription, whereas the C-terminal domain is involved in interaction with transcriptional regulators and with upstream promoter elements.</text>
</comment>
<evidence type="ECO:0000256" key="10">
    <source>
        <dbReference type="ARBA" id="ARBA00048552"/>
    </source>
</evidence>
<comment type="subunit">
    <text evidence="11">Homodimer. The RNAP catalytic core consists of 2 alpha, 1 beta, 1 beta' and 1 omega subunit. When a sigma factor is associated with the core the holoenzyme is formed, which can initiate transcription.</text>
</comment>
<feature type="region of interest" description="Alpha N-terminal domain (alpha-NTD)" evidence="11">
    <location>
        <begin position="1"/>
        <end position="260"/>
    </location>
</feature>
<dbReference type="GO" id="GO:0003899">
    <property type="term" value="F:DNA-directed RNA polymerase activity"/>
    <property type="evidence" value="ECO:0007669"/>
    <property type="project" value="UniProtKB-EC"/>
</dbReference>
<feature type="domain" description="DNA-directed RNA polymerase RpoA/D/Rpb3-type" evidence="13">
    <location>
        <begin position="27"/>
        <end position="233"/>
    </location>
</feature>
<feature type="region of interest" description="Alpha C-terminal domain (alpha-CTD)" evidence="11">
    <location>
        <begin position="261"/>
        <end position="398"/>
    </location>
</feature>
<keyword evidence="5 11" id="KW-0808">Transferase</keyword>
<proteinExistence type="inferred from homology"/>
<evidence type="ECO:0000256" key="6">
    <source>
        <dbReference type="ARBA" id="ARBA00022695"/>
    </source>
</evidence>
<dbReference type="InterPro" id="IPR036603">
    <property type="entry name" value="RBP11-like"/>
</dbReference>
<evidence type="ECO:0000313" key="14">
    <source>
        <dbReference type="EMBL" id="QFG03529.1"/>
    </source>
</evidence>
<evidence type="ECO:0000256" key="12">
    <source>
        <dbReference type="SAM" id="MobiDB-lite"/>
    </source>
</evidence>
<sequence length="398" mass="43133">MDSLEVTGQSAEAAHPRLSVEEQTDTYARLVAEPLEAGYGITLGNALRRVLLSSLEGAAITHVRIDQVQHEFSTIPGMAEDTTEFLLNVKEVRLKPISNRPATISLDVEGPAVITAADLQVPADFELVNPGLYLGRLETPGSRISAEFHAQTGKGYQPAGSVEGLPLGYIPVDAIFTPIRKVNYRVEKTRVGQSTNFDRLILEVWTDGTIDPVEAVGMSAEILVEQFTLFIQHVRPELAHAYHPALGSGAAGGLLMAPDRYNTPIEDLNLSVRAYNCLKRSGLMTVGQVLEKSEDELLGLRNFGRKSYDELRERLAELGYIDPDQPGLVPLVDQPARPGARAGRPAPAPARPAPRTSAVIMDDEEEDEENLSALGKALKEALLKDGSAEDLIGADDEE</sequence>
<dbReference type="Pfam" id="PF01193">
    <property type="entry name" value="RNA_pol_L"/>
    <property type="match status" value="1"/>
</dbReference>
<dbReference type="InterPro" id="IPR011773">
    <property type="entry name" value="DNA-dir_RpoA"/>
</dbReference>
<keyword evidence="7 11" id="KW-0804">Transcription</keyword>
<evidence type="ECO:0000256" key="11">
    <source>
        <dbReference type="HAMAP-Rule" id="MF_00059"/>
    </source>
</evidence>
<dbReference type="GO" id="GO:0000428">
    <property type="term" value="C:DNA-directed RNA polymerase complex"/>
    <property type="evidence" value="ECO:0007669"/>
    <property type="project" value="UniProtKB-KW"/>
</dbReference>
<evidence type="ECO:0000256" key="9">
    <source>
        <dbReference type="ARBA" id="ARBA00033070"/>
    </source>
</evidence>
<dbReference type="EMBL" id="CP042829">
    <property type="protein sequence ID" value="QFG03529.1"/>
    <property type="molecule type" value="Genomic_DNA"/>
</dbReference>
<keyword evidence="15" id="KW-1185">Reference proteome</keyword>